<proteinExistence type="inferred from homology"/>
<feature type="transmembrane region" description="Helical" evidence="11">
    <location>
        <begin position="166"/>
        <end position="184"/>
    </location>
</feature>
<evidence type="ECO:0000256" key="3">
    <source>
        <dbReference type="ARBA" id="ARBA00022543"/>
    </source>
</evidence>
<feature type="transmembrane region" description="Helical" evidence="11">
    <location>
        <begin position="128"/>
        <end position="146"/>
    </location>
</feature>
<evidence type="ECO:0000256" key="6">
    <source>
        <dbReference type="ARBA" id="ARBA00022925"/>
    </source>
</evidence>
<name>A0ABQ4EQK3_9ACTN</name>
<evidence type="ECO:0000256" key="9">
    <source>
        <dbReference type="ARBA" id="ARBA00023136"/>
    </source>
</evidence>
<feature type="transmembrane region" description="Helical" evidence="11">
    <location>
        <begin position="33"/>
        <end position="56"/>
    </location>
</feature>
<dbReference type="Proteomes" id="UP000621500">
    <property type="component" value="Unassembled WGS sequence"/>
</dbReference>
<evidence type="ECO:0000256" key="7">
    <source>
        <dbReference type="ARBA" id="ARBA00022989"/>
    </source>
</evidence>
<feature type="transmembrane region" description="Helical" evidence="11">
    <location>
        <begin position="196"/>
        <end position="215"/>
    </location>
</feature>
<evidence type="ECO:0000256" key="4">
    <source>
        <dbReference type="ARBA" id="ARBA00022606"/>
    </source>
</evidence>
<keyword evidence="5 11" id="KW-0812">Transmembrane</keyword>
<dbReference type="RefSeq" id="WP_203858445.1">
    <property type="nucleotide sequence ID" value="NZ_BAAAZQ010000001.1"/>
</dbReference>
<keyword evidence="10" id="KW-0675">Receptor</keyword>
<keyword evidence="13" id="KW-1185">Reference proteome</keyword>
<keyword evidence="8" id="KW-0157">Chromophore</keyword>
<dbReference type="PANTHER" id="PTHR28286:SF2">
    <property type="entry name" value="BACTERIORHODOPSIN _OPSIN, NOPA (EUROFUNG)"/>
    <property type="match status" value="1"/>
</dbReference>
<evidence type="ECO:0000256" key="1">
    <source>
        <dbReference type="ARBA" id="ARBA00004141"/>
    </source>
</evidence>
<keyword evidence="3" id="KW-0600">Photoreceptor protein</keyword>
<comment type="caution">
    <text evidence="12">The sequence shown here is derived from an EMBL/GenBank/DDBJ whole genome shotgun (WGS) entry which is preliminary data.</text>
</comment>
<reference evidence="12 13" key="1">
    <citation type="submission" date="2021-01" db="EMBL/GenBank/DDBJ databases">
        <title>Whole genome shotgun sequence of Plantactinospora mayteni NBRC 109088.</title>
        <authorList>
            <person name="Komaki H."/>
            <person name="Tamura T."/>
        </authorList>
    </citation>
    <scope>NUCLEOTIDE SEQUENCE [LARGE SCALE GENOMIC DNA]</scope>
    <source>
        <strain evidence="12 13">NBRC 109088</strain>
    </source>
</reference>
<evidence type="ECO:0008006" key="14">
    <source>
        <dbReference type="Google" id="ProtNLM"/>
    </source>
</evidence>
<dbReference type="SMART" id="SM01021">
    <property type="entry name" value="Bac_rhodopsin"/>
    <property type="match status" value="1"/>
</dbReference>
<keyword evidence="7 11" id="KW-1133">Transmembrane helix</keyword>
<feature type="transmembrane region" description="Helical" evidence="11">
    <location>
        <begin position="68"/>
        <end position="87"/>
    </location>
</feature>
<evidence type="ECO:0000256" key="2">
    <source>
        <dbReference type="ARBA" id="ARBA00008130"/>
    </source>
</evidence>
<comment type="similarity">
    <text evidence="2">Belongs to the archaeal/bacterial/fungal opsin family.</text>
</comment>
<accession>A0ABQ4EQK3</accession>
<dbReference type="InterPro" id="IPR001425">
    <property type="entry name" value="Arc/bac/fun_rhodopsins"/>
</dbReference>
<evidence type="ECO:0000256" key="8">
    <source>
        <dbReference type="ARBA" id="ARBA00022991"/>
    </source>
</evidence>
<feature type="transmembrane region" description="Helical" evidence="11">
    <location>
        <begin position="99"/>
        <end position="122"/>
    </location>
</feature>
<sequence>MVKWWLWSYVGISAVAVLWFLRWSRNTKGIPRIAYLLVVVILVWSLAWHLVMALGIGETGADDRRISWAHYADWIVTAPLLLVALVLTATHALSEKRAGLVLTLLLGSFPIILSGLAADLLVDEVARFAVYGVGMLGLGIVVALIWGPLRATAEAQPSAMASHFRLTALVLSVLWFCFPLVWILGPPGVGIVDAEASAVLFATLSALMKIGWSLLDIGRLRRLSDRGLLHVD</sequence>
<evidence type="ECO:0000313" key="13">
    <source>
        <dbReference type="Proteomes" id="UP000621500"/>
    </source>
</evidence>
<dbReference type="EMBL" id="BONX01000023">
    <property type="protein sequence ID" value="GIG96936.1"/>
    <property type="molecule type" value="Genomic_DNA"/>
</dbReference>
<dbReference type="PANTHER" id="PTHR28286">
    <property type="match status" value="1"/>
</dbReference>
<dbReference type="SUPFAM" id="SSF81321">
    <property type="entry name" value="Family A G protein-coupled receptor-like"/>
    <property type="match status" value="1"/>
</dbReference>
<evidence type="ECO:0000256" key="5">
    <source>
        <dbReference type="ARBA" id="ARBA00022692"/>
    </source>
</evidence>
<protein>
    <recommendedName>
        <fullName evidence="14">Bacteriorhodopsin</fullName>
    </recommendedName>
</protein>
<dbReference type="PRINTS" id="PR00251">
    <property type="entry name" value="BACTRLOPSIN"/>
</dbReference>
<gene>
    <name evidence="12" type="ORF">Pma05_35090</name>
</gene>
<dbReference type="Pfam" id="PF01036">
    <property type="entry name" value="Bac_rhodopsin"/>
    <property type="match status" value="1"/>
</dbReference>
<keyword evidence="4" id="KW-0716">Sensory transduction</keyword>
<keyword evidence="9 11" id="KW-0472">Membrane</keyword>
<keyword evidence="6" id="KW-0681">Retinal protein</keyword>
<evidence type="ECO:0000256" key="11">
    <source>
        <dbReference type="SAM" id="Phobius"/>
    </source>
</evidence>
<evidence type="ECO:0000313" key="12">
    <source>
        <dbReference type="EMBL" id="GIG96936.1"/>
    </source>
</evidence>
<evidence type="ECO:0000256" key="10">
    <source>
        <dbReference type="ARBA" id="ARBA00023170"/>
    </source>
</evidence>
<dbReference type="Gene3D" id="1.20.1070.10">
    <property type="entry name" value="Rhodopsin 7-helix transmembrane proteins"/>
    <property type="match status" value="1"/>
</dbReference>
<organism evidence="12 13">
    <name type="scientific">Plantactinospora mayteni</name>
    <dbReference type="NCBI Taxonomy" id="566021"/>
    <lineage>
        <taxon>Bacteria</taxon>
        <taxon>Bacillati</taxon>
        <taxon>Actinomycetota</taxon>
        <taxon>Actinomycetes</taxon>
        <taxon>Micromonosporales</taxon>
        <taxon>Micromonosporaceae</taxon>
        <taxon>Plantactinospora</taxon>
    </lineage>
</organism>
<comment type="subcellular location">
    <subcellularLocation>
        <location evidence="1">Membrane</location>
        <topology evidence="1">Multi-pass membrane protein</topology>
    </subcellularLocation>
</comment>
<feature type="transmembrane region" description="Helical" evidence="11">
    <location>
        <begin position="6"/>
        <end position="21"/>
    </location>
</feature>